<reference evidence="2" key="1">
    <citation type="submission" date="2022-11" db="UniProtKB">
        <authorList>
            <consortium name="WormBaseParasite"/>
        </authorList>
    </citation>
    <scope>IDENTIFICATION</scope>
</reference>
<dbReference type="WBParaSite" id="ES5_v2.g9845.t1">
    <property type="protein sequence ID" value="ES5_v2.g9845.t1"/>
    <property type="gene ID" value="ES5_v2.g9845"/>
</dbReference>
<sequence length="975" mass="113619">MAATGPPAYKKKVQSCYELICQKKIRQAETELLKLNKKHKDVPSVKALSIWNSVMQQKNYEAIGELSTFLESMKVMEDDDQVPIIVASAFKSLGKTDKAAEAFGIFADRFGRPNYYLQYFDFLVKAFKFDEQAKVAMKMYHHEKSSLVNKIRLSVAKFIQAASQKSSKDREMGFHFAIKLAEKIFTEENEQDYLSYYISVIERRKNEYYDKRLIINEEKEVLIQWKYPTGFEAFNKIMFNAENEKNLIIDVKNSPKSLDERKIDFSNALKKLRTPPHYLEKWDDAFQKMLAVFQLDPECAVFEDFAILIQDLQEEDRKRQLPADALFSCIRFLQIVTQDYRIGTLVQRINEYVERFGHQVDTIHHIIPIFDTLSKEDQDVVLSNNDKILSIFHKYVSKYETYFQDGAQPENFVKGVFILDSDDITALMSTYVPTTSENMMIAYYQRLLFAELMKNSFRCDTPPKCEDLEKFVNKWNKVVNILANCEISSGEASLLITEIVRVCADGFWKLYIKFHNAVYLELLICFLIKQRNRSSTPNQVIRLILLNCCLELGYAQTALKIYEEMDIRPLQIESMGFLCDYALESVGRFDDAYKFYETMSTNYREFMMEMEEAMIFPYREGRLEQVLEILTKVAENMNSVQRAVQYSRRRFLDAVLYSKSISELHECLLREGWPTEHPYDHRDFQLFLQNLPVQEPLYTAFKQSRSYCLCVAEISIVRTLCSFLIIILEHKNGDENIGKLSLERFHLEHYFNLINAGFSAEQKEHQQVGQMAISISNSFNSRVIAPFISLIKLFVDKVSELFAQKSYSTESILKTLPSLADYRTFFNQVSAIIYGAFREKYNYGVRLEALAATVKMSNYVAQFLAVTYNAIGVCLNVNSETFKSTKKFKQLYERFRFYAIELRLIVDLVNSLTDKFNKRLTAIQNFYKDVPESKVTLVAISQFCEHRHSDLQLSLSHLRKHQTFSSLTRLGLIKG</sequence>
<organism evidence="1 2">
    <name type="scientific">Panagrolaimus sp. ES5</name>
    <dbReference type="NCBI Taxonomy" id="591445"/>
    <lineage>
        <taxon>Eukaryota</taxon>
        <taxon>Metazoa</taxon>
        <taxon>Ecdysozoa</taxon>
        <taxon>Nematoda</taxon>
        <taxon>Chromadorea</taxon>
        <taxon>Rhabditida</taxon>
        <taxon>Tylenchina</taxon>
        <taxon>Panagrolaimomorpha</taxon>
        <taxon>Panagrolaimoidea</taxon>
        <taxon>Panagrolaimidae</taxon>
        <taxon>Panagrolaimus</taxon>
    </lineage>
</organism>
<dbReference type="Proteomes" id="UP000887579">
    <property type="component" value="Unplaced"/>
</dbReference>
<evidence type="ECO:0000313" key="2">
    <source>
        <dbReference type="WBParaSite" id="ES5_v2.g9845.t1"/>
    </source>
</evidence>
<proteinExistence type="predicted"/>
<protein>
    <submittedName>
        <fullName evidence="2">Uncharacterized protein</fullName>
    </submittedName>
</protein>
<accession>A0AC34GY60</accession>
<name>A0AC34GY60_9BILA</name>
<evidence type="ECO:0000313" key="1">
    <source>
        <dbReference type="Proteomes" id="UP000887579"/>
    </source>
</evidence>